<protein>
    <submittedName>
        <fullName evidence="2">DUF485 domain-containing protein</fullName>
    </submittedName>
</protein>
<keyword evidence="1" id="KW-1133">Transmembrane helix</keyword>
<keyword evidence="1" id="KW-0472">Membrane</keyword>
<accession>A0A7V7RMD9</accession>
<evidence type="ECO:0000256" key="1">
    <source>
        <dbReference type="SAM" id="Phobius"/>
    </source>
</evidence>
<dbReference type="PANTHER" id="PTHR38441:SF1">
    <property type="entry name" value="MEMBRANE PROTEIN"/>
    <property type="match status" value="1"/>
</dbReference>
<evidence type="ECO:0000313" key="3">
    <source>
        <dbReference type="Proteomes" id="UP000441354"/>
    </source>
</evidence>
<dbReference type="Proteomes" id="UP000441354">
    <property type="component" value="Unassembled WGS sequence"/>
</dbReference>
<name>A0A7V7RMD9_9BACI</name>
<dbReference type="PANTHER" id="PTHR38441">
    <property type="entry name" value="INTEGRAL MEMBRANE PROTEIN-RELATED"/>
    <property type="match status" value="1"/>
</dbReference>
<evidence type="ECO:0000313" key="2">
    <source>
        <dbReference type="EMBL" id="KAB2333439.1"/>
    </source>
</evidence>
<organism evidence="2 3">
    <name type="scientific">Bacillus mesophilum</name>
    <dbReference type="NCBI Taxonomy" id="1071718"/>
    <lineage>
        <taxon>Bacteria</taxon>
        <taxon>Bacillati</taxon>
        <taxon>Bacillota</taxon>
        <taxon>Bacilli</taxon>
        <taxon>Bacillales</taxon>
        <taxon>Bacillaceae</taxon>
        <taxon>Bacillus</taxon>
    </lineage>
</organism>
<gene>
    <name evidence="2" type="ORF">F7732_04920</name>
</gene>
<sequence length="116" mass="13513">MENTAKELQNNEEQINYDQIANSSEFKQLIKQKKKFLVPMTIFFLVFYFTLPILTSYTTILNQPAIGSITWTWVYAFAQFIMTWALCMIYVRKAAGFDQKADEIVDQYTGKGDQTI</sequence>
<comment type="caution">
    <text evidence="2">The sequence shown here is derived from an EMBL/GenBank/DDBJ whole genome shotgun (WGS) entry which is preliminary data.</text>
</comment>
<dbReference type="AlphaFoldDB" id="A0A7V7RMD9"/>
<keyword evidence="3" id="KW-1185">Reference proteome</keyword>
<feature type="transmembrane region" description="Helical" evidence="1">
    <location>
        <begin position="72"/>
        <end position="91"/>
    </location>
</feature>
<dbReference type="Pfam" id="PF04341">
    <property type="entry name" value="DUF485"/>
    <property type="match status" value="1"/>
</dbReference>
<keyword evidence="1" id="KW-0812">Transmembrane</keyword>
<dbReference type="InterPro" id="IPR007436">
    <property type="entry name" value="DUF485"/>
</dbReference>
<reference evidence="2 3" key="1">
    <citation type="journal article" date="2014" name="Arch. Microbiol.">
        <title>Bacillus mesophilum sp. nov., strain IITR-54T, a novel 4-chlorobiphenyl dechlorinating bacterium.</title>
        <authorList>
            <person name="Manickam N."/>
            <person name="Singh N.K."/>
            <person name="Bajaj A."/>
            <person name="Kumar R.M."/>
            <person name="Kaur G."/>
            <person name="Kaur N."/>
            <person name="Bala M."/>
            <person name="Kumar A."/>
            <person name="Mayilraj S."/>
        </authorList>
    </citation>
    <scope>NUCLEOTIDE SEQUENCE [LARGE SCALE GENOMIC DNA]</scope>
    <source>
        <strain evidence="2 3">IITR-54</strain>
    </source>
</reference>
<feature type="transmembrane region" description="Helical" evidence="1">
    <location>
        <begin position="36"/>
        <end position="60"/>
    </location>
</feature>
<dbReference type="OrthoDB" id="2886991at2"/>
<dbReference type="RefSeq" id="WP_151572678.1">
    <property type="nucleotide sequence ID" value="NZ_WBOT01000002.1"/>
</dbReference>
<dbReference type="EMBL" id="WBOT01000002">
    <property type="protein sequence ID" value="KAB2333439.1"/>
    <property type="molecule type" value="Genomic_DNA"/>
</dbReference>
<proteinExistence type="predicted"/>